<reference evidence="4" key="1">
    <citation type="journal article" date="2019" name="Int. J. Syst. Evol. Microbiol.">
        <title>The Global Catalogue of Microorganisms (GCM) 10K type strain sequencing project: providing services to taxonomists for standard genome sequencing and annotation.</title>
        <authorList>
            <consortium name="The Broad Institute Genomics Platform"/>
            <consortium name="The Broad Institute Genome Sequencing Center for Infectious Disease"/>
            <person name="Wu L."/>
            <person name="Ma J."/>
        </authorList>
    </citation>
    <scope>NUCLEOTIDE SEQUENCE [LARGE SCALE GENOMIC DNA]</scope>
    <source>
        <strain evidence="4">JCM 18304</strain>
    </source>
</reference>
<dbReference type="Proteomes" id="UP001501570">
    <property type="component" value="Unassembled WGS sequence"/>
</dbReference>
<feature type="compositionally biased region" description="Low complexity" evidence="1">
    <location>
        <begin position="158"/>
        <end position="169"/>
    </location>
</feature>
<organism evidence="3 4">
    <name type="scientific">Rugosimonospora acidiphila</name>
    <dbReference type="NCBI Taxonomy" id="556531"/>
    <lineage>
        <taxon>Bacteria</taxon>
        <taxon>Bacillati</taxon>
        <taxon>Actinomycetota</taxon>
        <taxon>Actinomycetes</taxon>
        <taxon>Micromonosporales</taxon>
        <taxon>Micromonosporaceae</taxon>
        <taxon>Rugosimonospora</taxon>
    </lineage>
</organism>
<keyword evidence="2" id="KW-0812">Transmembrane</keyword>
<feature type="compositionally biased region" description="Low complexity" evidence="1">
    <location>
        <begin position="532"/>
        <end position="547"/>
    </location>
</feature>
<gene>
    <name evidence="3" type="ORF">GCM10023322_67000</name>
</gene>
<feature type="compositionally biased region" description="Basic and acidic residues" evidence="1">
    <location>
        <begin position="405"/>
        <end position="505"/>
    </location>
</feature>
<feature type="compositionally biased region" description="Basic and acidic residues" evidence="1">
    <location>
        <begin position="550"/>
        <end position="582"/>
    </location>
</feature>
<protein>
    <submittedName>
        <fullName evidence="3">Uncharacterized protein</fullName>
    </submittedName>
</protein>
<evidence type="ECO:0000313" key="4">
    <source>
        <dbReference type="Proteomes" id="UP001501570"/>
    </source>
</evidence>
<feature type="compositionally biased region" description="Basic and acidic residues" evidence="1">
    <location>
        <begin position="223"/>
        <end position="287"/>
    </location>
</feature>
<feature type="compositionally biased region" description="Basic and acidic residues" evidence="1">
    <location>
        <begin position="590"/>
        <end position="602"/>
    </location>
</feature>
<dbReference type="EMBL" id="BAABJQ010000028">
    <property type="protein sequence ID" value="GAA5196936.1"/>
    <property type="molecule type" value="Genomic_DNA"/>
</dbReference>
<feature type="region of interest" description="Disordered" evidence="1">
    <location>
        <begin position="129"/>
        <end position="602"/>
    </location>
</feature>
<feature type="compositionally biased region" description="Basic and acidic residues" evidence="1">
    <location>
        <begin position="170"/>
        <end position="179"/>
    </location>
</feature>
<accession>A0ABP9SL29</accession>
<name>A0ABP9SL29_9ACTN</name>
<evidence type="ECO:0000256" key="1">
    <source>
        <dbReference type="SAM" id="MobiDB-lite"/>
    </source>
</evidence>
<keyword evidence="2" id="KW-1133">Transmembrane helix</keyword>
<keyword evidence="4" id="KW-1185">Reference proteome</keyword>
<evidence type="ECO:0000256" key="2">
    <source>
        <dbReference type="SAM" id="Phobius"/>
    </source>
</evidence>
<feature type="transmembrane region" description="Helical" evidence="2">
    <location>
        <begin position="20"/>
        <end position="39"/>
    </location>
</feature>
<evidence type="ECO:0000313" key="3">
    <source>
        <dbReference type="EMBL" id="GAA5196936.1"/>
    </source>
</evidence>
<feature type="transmembrane region" description="Helical" evidence="2">
    <location>
        <begin position="46"/>
        <end position="64"/>
    </location>
</feature>
<dbReference type="RefSeq" id="WP_345636477.1">
    <property type="nucleotide sequence ID" value="NZ_BAABJQ010000028.1"/>
</dbReference>
<sequence>MPAPETQQEEGRRGGRLLTVVFWIGVGLAPLAALLLLIGGASGLKVAAVLAILAVVLVGLSVMLRPDATSVKVELEQTMLDEIDMLREDVRQDITTAARATHKSFSEKLQRLHEDVEALRGQLGSIRAAGQEPAPAGPPPAAARTASVPAPEPPPQQQPVSPLVAGGVVRHTETVRETTRQTIVDQHGDAERGTVYGGGGTYGRPAEPEAPPVGRRGSGGERSGGERSGGERSGGERSGGERSGGERSERESGRGRSDRGGWAPERDDSGDSWTDQRQREREAEGRGGARAADPRYGSGEYRGASQRGGDYRGGGSRGGGHYRDEPDEYPSGDVRGDEYPSGDVRGGDVRGGDVRGGDVRGADVRGGDVRGGEEARRPRRHDRDDPADDARWSDVRAGDRWAAVRSDEHGREVRMGERRAELRSDESGTELRIEDRWASVRREEGRREDGRRAESRPEGRAEGRRPEYPREDPERGSRHESRYRDSPDESRETRSQRREREERWSAEPSGESRPAGRRARQDDDEASWPRRGSTPALPAAGGPPASSWVEQRRDEPEREPRRRRGEDRGEDRDDRWEREEGGSRGGSRSHRIDFELSDDRWG</sequence>
<keyword evidence="2" id="KW-0472">Membrane</keyword>
<proteinExistence type="predicted"/>
<comment type="caution">
    <text evidence="3">The sequence shown here is derived from an EMBL/GenBank/DDBJ whole genome shotgun (WGS) entry which is preliminary data.</text>
</comment>
<feature type="compositionally biased region" description="Basic and acidic residues" evidence="1">
    <location>
        <begin position="345"/>
        <end position="399"/>
    </location>
</feature>